<organism evidence="15 16">
    <name type="scientific">Mycolicibacterium arseniciresistens</name>
    <dbReference type="NCBI Taxonomy" id="3062257"/>
    <lineage>
        <taxon>Bacteria</taxon>
        <taxon>Bacillati</taxon>
        <taxon>Actinomycetota</taxon>
        <taxon>Actinomycetes</taxon>
        <taxon>Mycobacteriales</taxon>
        <taxon>Mycobacteriaceae</taxon>
        <taxon>Mycolicibacterium</taxon>
    </lineage>
</organism>
<dbReference type="NCBIfam" id="NF003013">
    <property type="entry name" value="PRK03846.1"/>
    <property type="match status" value="1"/>
</dbReference>
<keyword evidence="8 12" id="KW-0067">ATP-binding</keyword>
<keyword evidence="13" id="KW-0597">Phosphoprotein</keyword>
<dbReference type="InterPro" id="IPR054696">
    <property type="entry name" value="GTP-eEF1A_C"/>
</dbReference>
<dbReference type="Pfam" id="PF01583">
    <property type="entry name" value="APS_kinase"/>
    <property type="match status" value="1"/>
</dbReference>
<dbReference type="PRINTS" id="PR00315">
    <property type="entry name" value="ELONGATNFCT"/>
</dbReference>
<comment type="catalytic activity">
    <reaction evidence="11 12">
        <text>sulfate + ATP + H(+) = adenosine 5'-phosphosulfate + diphosphate</text>
        <dbReference type="Rhea" id="RHEA:18133"/>
        <dbReference type="ChEBI" id="CHEBI:15378"/>
        <dbReference type="ChEBI" id="CHEBI:16189"/>
        <dbReference type="ChEBI" id="CHEBI:30616"/>
        <dbReference type="ChEBI" id="CHEBI:33019"/>
        <dbReference type="ChEBI" id="CHEBI:58243"/>
        <dbReference type="EC" id="2.7.7.4"/>
    </reaction>
</comment>
<dbReference type="HAMAP" id="MF_00062">
    <property type="entry name" value="Sulf_adenylyltr_sub1"/>
    <property type="match status" value="1"/>
</dbReference>
<feature type="domain" description="Tr-type G" evidence="14">
    <location>
        <begin position="2"/>
        <end position="217"/>
    </location>
</feature>
<comment type="subunit">
    <text evidence="12">Heterodimer composed of CysD, the smaller subunit, and CysN.</text>
</comment>
<dbReference type="InterPro" id="IPR027417">
    <property type="entry name" value="P-loop_NTPase"/>
</dbReference>
<dbReference type="NCBIfam" id="TIGR00455">
    <property type="entry name" value="apsK"/>
    <property type="match status" value="1"/>
</dbReference>
<evidence type="ECO:0000256" key="10">
    <source>
        <dbReference type="ARBA" id="ARBA00023268"/>
    </source>
</evidence>
<evidence type="ECO:0000313" key="15">
    <source>
        <dbReference type="EMBL" id="MDO3638421.1"/>
    </source>
</evidence>
<feature type="binding site" evidence="12">
    <location>
        <begin position="88"/>
        <end position="92"/>
    </location>
    <ligand>
        <name>GTP</name>
        <dbReference type="ChEBI" id="CHEBI:37565"/>
    </ligand>
</feature>
<protein>
    <recommendedName>
        <fullName evidence="12 13">Multifunctional fusion protein</fullName>
    </recommendedName>
    <domain>
        <recommendedName>
            <fullName evidence="12">Sulfate adenylyltransferase subunit 1</fullName>
            <ecNumber evidence="12">2.7.7.4</ecNumber>
        </recommendedName>
        <alternativeName>
            <fullName evidence="12">ATP-sulfurylase large subunit</fullName>
        </alternativeName>
        <alternativeName>
            <fullName evidence="12">Sulfate adenylate transferase</fullName>
            <shortName evidence="12">SAT</shortName>
        </alternativeName>
    </domain>
    <domain>
        <recommendedName>
            <fullName evidence="13">Adenylyl-sulfate kinase</fullName>
            <ecNumber evidence="13">2.7.1.25</ecNumber>
        </recommendedName>
        <alternativeName>
            <fullName evidence="13">APS kinase</fullName>
        </alternativeName>
        <alternativeName>
            <fullName evidence="13">ATP adenosine-5'-phosphosulfate 3'-phosphotransferase</fullName>
        </alternativeName>
        <alternativeName>
            <fullName evidence="13">Adenosine-5'-phosphosulfate kinase</fullName>
        </alternativeName>
    </domain>
</protein>
<dbReference type="RefSeq" id="WP_302915760.1">
    <property type="nucleotide sequence ID" value="NZ_JAUMSQ010000208.1"/>
</dbReference>
<gene>
    <name evidence="12 15" type="primary">cysN</name>
    <name evidence="13" type="synonym">cysC</name>
    <name evidence="15" type="ORF">Q2100_21970</name>
</gene>
<dbReference type="InterPro" id="IPR050100">
    <property type="entry name" value="TRAFAC_GTPase_members"/>
</dbReference>
<dbReference type="PROSITE" id="PS00301">
    <property type="entry name" value="G_TR_1"/>
    <property type="match status" value="1"/>
</dbReference>
<dbReference type="PANTHER" id="PTHR23115">
    <property type="entry name" value="TRANSLATION FACTOR"/>
    <property type="match status" value="1"/>
</dbReference>
<evidence type="ECO:0000256" key="13">
    <source>
        <dbReference type="HAMAP-Rule" id="MF_00065"/>
    </source>
</evidence>
<dbReference type="SUPFAM" id="SSF50447">
    <property type="entry name" value="Translation proteins"/>
    <property type="match status" value="1"/>
</dbReference>
<dbReference type="InterPro" id="IPR041757">
    <property type="entry name" value="CysN_GTP-bd"/>
</dbReference>
<evidence type="ECO:0000256" key="3">
    <source>
        <dbReference type="ARBA" id="ARBA00005438"/>
    </source>
</evidence>
<comment type="function">
    <text evidence="2">APS kinase catalyzes the synthesis of activated sulfate.</text>
</comment>
<dbReference type="InterPro" id="IPR059117">
    <property type="entry name" value="APS_kinase_dom"/>
</dbReference>
<dbReference type="Pfam" id="PF00009">
    <property type="entry name" value="GTP_EFTU"/>
    <property type="match status" value="1"/>
</dbReference>
<feature type="binding site" evidence="12">
    <location>
        <begin position="11"/>
        <end position="18"/>
    </location>
    <ligand>
        <name>GTP</name>
        <dbReference type="ChEBI" id="CHEBI:37565"/>
    </ligand>
</feature>
<dbReference type="NCBIfam" id="TIGR02034">
    <property type="entry name" value="CysN"/>
    <property type="match status" value="1"/>
</dbReference>
<keyword evidence="5 12" id="KW-0808">Transferase</keyword>
<keyword evidence="16" id="KW-1185">Reference proteome</keyword>
<name>A0ABT8UKV5_9MYCO</name>
<dbReference type="SUPFAM" id="SSF50465">
    <property type="entry name" value="EF-Tu/eEF-1alpha/eIF2-gamma C-terminal domain"/>
    <property type="match status" value="1"/>
</dbReference>
<evidence type="ECO:0000256" key="11">
    <source>
        <dbReference type="ARBA" id="ARBA00049370"/>
    </source>
</evidence>
<dbReference type="SUPFAM" id="SSF52540">
    <property type="entry name" value="P-loop containing nucleoside triphosphate hydrolases"/>
    <property type="match status" value="2"/>
</dbReference>
<evidence type="ECO:0000256" key="7">
    <source>
        <dbReference type="ARBA" id="ARBA00022741"/>
    </source>
</evidence>
<accession>A0ABT8UKV5</accession>
<evidence type="ECO:0000256" key="5">
    <source>
        <dbReference type="ARBA" id="ARBA00022679"/>
    </source>
</evidence>
<comment type="catalytic activity">
    <reaction evidence="1 13">
        <text>adenosine 5'-phosphosulfate + ATP = 3'-phosphoadenylyl sulfate + ADP + H(+)</text>
        <dbReference type="Rhea" id="RHEA:24152"/>
        <dbReference type="ChEBI" id="CHEBI:15378"/>
        <dbReference type="ChEBI" id="CHEBI:30616"/>
        <dbReference type="ChEBI" id="CHEBI:58243"/>
        <dbReference type="ChEBI" id="CHEBI:58339"/>
        <dbReference type="ChEBI" id="CHEBI:456216"/>
        <dbReference type="EC" id="2.7.1.25"/>
    </reaction>
</comment>
<dbReference type="InterPro" id="IPR011779">
    <property type="entry name" value="SO4_adenylTrfase_lsu"/>
</dbReference>
<comment type="function">
    <text evidence="13">Catalyzes the synthesis of activated sulfate.</text>
</comment>
<keyword evidence="13" id="KW-0418">Kinase</keyword>
<dbReference type="EC" id="2.7.1.25" evidence="13"/>
<dbReference type="PROSITE" id="PS51722">
    <property type="entry name" value="G_TR_2"/>
    <property type="match status" value="1"/>
</dbReference>
<keyword evidence="7 12" id="KW-0547">Nucleotide-binding</keyword>
<dbReference type="NCBIfam" id="NF003478">
    <property type="entry name" value="PRK05124.1"/>
    <property type="match status" value="1"/>
</dbReference>
<dbReference type="CDD" id="cd04166">
    <property type="entry name" value="CysN_ATPS"/>
    <property type="match status" value="1"/>
</dbReference>
<evidence type="ECO:0000256" key="8">
    <source>
        <dbReference type="ARBA" id="ARBA00022840"/>
    </source>
</evidence>
<dbReference type="HAMAP" id="MF_00065">
    <property type="entry name" value="Adenylyl_sulf_kinase"/>
    <property type="match status" value="1"/>
</dbReference>
<dbReference type="InterPro" id="IPR002891">
    <property type="entry name" value="APS"/>
</dbReference>
<dbReference type="InterPro" id="IPR009000">
    <property type="entry name" value="Transl_B-barrel_sf"/>
</dbReference>
<comment type="similarity">
    <text evidence="13">Belongs to the APS kinase family.</text>
</comment>
<comment type="similarity">
    <text evidence="12">Belongs to the TRAFAC class translation factor GTPase superfamily. Classic translation factor GTPase family. CysN/NodQ subfamily.</text>
</comment>
<dbReference type="CDD" id="cd02027">
    <property type="entry name" value="APSK"/>
    <property type="match status" value="1"/>
</dbReference>
<evidence type="ECO:0000256" key="4">
    <source>
        <dbReference type="ARBA" id="ARBA00007237"/>
    </source>
</evidence>
<evidence type="ECO:0000259" key="14">
    <source>
        <dbReference type="PROSITE" id="PS51722"/>
    </source>
</evidence>
<evidence type="ECO:0000256" key="12">
    <source>
        <dbReference type="HAMAP-Rule" id="MF_00062"/>
    </source>
</evidence>
<comment type="function">
    <text evidence="12">With CysD forms the ATP sulfurylase (ATPS) that catalyzes the adenylation of sulfate producing adenosine 5'-phosphosulfate (APS) and diphosphate, the first enzymatic step in sulfur assimilation pathway. APS synthesis involves the formation of a high-energy phosphoric-sulfuric acid anhydride bond driven by GTP hydrolysis by CysN coupled to ATP hydrolysis by CysD.</text>
</comment>
<evidence type="ECO:0000256" key="9">
    <source>
        <dbReference type="ARBA" id="ARBA00023134"/>
    </source>
</evidence>
<dbReference type="InterPro" id="IPR031157">
    <property type="entry name" value="G_TR_CS"/>
</dbReference>
<dbReference type="InterPro" id="IPR009001">
    <property type="entry name" value="Transl_elong_EF1A/Init_IF2_C"/>
</dbReference>
<feature type="binding site" evidence="12">
    <location>
        <begin position="143"/>
        <end position="146"/>
    </location>
    <ligand>
        <name>GTP</name>
        <dbReference type="ChEBI" id="CHEBI:37565"/>
    </ligand>
</feature>
<dbReference type="CDD" id="cd03695">
    <property type="entry name" value="CysN_NodQ_II"/>
    <property type="match status" value="1"/>
</dbReference>
<dbReference type="Gene3D" id="3.40.50.300">
    <property type="entry name" value="P-loop containing nucleotide triphosphate hydrolases"/>
    <property type="match status" value="2"/>
</dbReference>
<comment type="similarity">
    <text evidence="3">In the C-terminal section; belongs to the APS kinase family.</text>
</comment>
<dbReference type="Gene3D" id="2.40.30.10">
    <property type="entry name" value="Translation factors"/>
    <property type="match status" value="2"/>
</dbReference>
<sequence length="614" mass="67838">MATLLRLATAGSVDDGKSTLIGRLLYDSKAVMEDQLAAVERTSKERGNDYTDLALVTDGLRAEREQGITIDVAYRYFATPKRKFIIADTPGHTQYTRNMVTGTSTAQLAIVLVDARHGLLEQSRRHAFLASLLGIQHIVLAVNKMDLIGWDREQFEKIRDDFHDFAARLDIHDVTTIPLSALLGDNVVTKSDATPWYDGPALLSHLEEVYIAGDRNLIDVRFPVQYVIRPQTHEHQDHRSYAGTVASGVMRTGDDVVVLPSGKTSHITSIEGPGGPVDEAFPPMAVSVSLADDIDISRGDLIARPNNQPRVARDFDATVCWMADEASLEPGREYLIKQTTRTTRVKVAALDYRLDVNTLHRDKSATALKLNELGRISLRSQVPLLLDEYSRNAATGSFILIDPNTNGTVAAGMVLRDNRNDVASPNTVRHESLVSTQDRLTRGRTVWFTGLSGAGKSSVAMLVEQKLLEKGVPAYVLDGDNLRHGLNADLGFSMADRAENLRRLAHVATLLADSGQIVLVPAISPLEEHRELARRVHTEAGTDFFEVFCDTPLEDCERRDPKGLYKKARAGEITHFTGIDSPYQRPKNPDLRLTSDHTPDELAAMVIDLLESRE</sequence>
<dbReference type="Pfam" id="PF22594">
    <property type="entry name" value="GTP-eEF1A_C"/>
    <property type="match status" value="1"/>
</dbReference>
<keyword evidence="6 12" id="KW-0548">Nucleotidyltransferase</keyword>
<keyword evidence="10" id="KW-0511">Multifunctional enzyme</keyword>
<dbReference type="InterPro" id="IPR044138">
    <property type="entry name" value="CysN_II"/>
</dbReference>
<comment type="pathway">
    <text evidence="12">Sulfur metabolism; hydrogen sulfide biosynthesis; sulfite from sulfate: step 1/3.</text>
</comment>
<dbReference type="InterPro" id="IPR044139">
    <property type="entry name" value="CysN_NoDQ_III"/>
</dbReference>
<dbReference type="InterPro" id="IPR000795">
    <property type="entry name" value="T_Tr_GTP-bd_dom"/>
</dbReference>
<evidence type="ECO:0000256" key="1">
    <source>
        <dbReference type="ARBA" id="ARBA00001823"/>
    </source>
</evidence>
<keyword evidence="9 12" id="KW-0342">GTP-binding</keyword>
<comment type="pathway">
    <text evidence="13">Sulfur metabolism; hydrogen sulfide biosynthesis; sulfite from sulfate: step 2/3.</text>
</comment>
<dbReference type="CDD" id="cd04095">
    <property type="entry name" value="CysN_NoDQ_III"/>
    <property type="match status" value="1"/>
</dbReference>
<dbReference type="Proteomes" id="UP001168823">
    <property type="component" value="Unassembled WGS sequence"/>
</dbReference>
<feature type="active site" description="Phosphoserine intermediate" evidence="13">
    <location>
        <position position="524"/>
    </location>
</feature>
<evidence type="ECO:0000313" key="16">
    <source>
        <dbReference type="Proteomes" id="UP001168823"/>
    </source>
</evidence>
<dbReference type="EMBL" id="JAUMSQ010000208">
    <property type="protein sequence ID" value="MDO3638421.1"/>
    <property type="molecule type" value="Genomic_DNA"/>
</dbReference>
<dbReference type="NCBIfam" id="NF004035">
    <property type="entry name" value="PRK05506.1"/>
    <property type="match status" value="1"/>
</dbReference>
<evidence type="ECO:0000256" key="2">
    <source>
        <dbReference type="ARBA" id="ARBA00002357"/>
    </source>
</evidence>
<proteinExistence type="inferred from homology"/>
<dbReference type="EC" id="2.7.7.4" evidence="12"/>
<reference evidence="15" key="1">
    <citation type="submission" date="2023-07" db="EMBL/GenBank/DDBJ databases">
        <title>Mycolicibacterium sp. nov., a novel bacterial species.</title>
        <authorList>
            <person name="Cao Y."/>
        </authorList>
    </citation>
    <scope>NUCLEOTIDE SEQUENCE</scope>
    <source>
        <strain evidence="15">KC 300</strain>
    </source>
</reference>
<feature type="binding site" evidence="13">
    <location>
        <begin position="450"/>
        <end position="457"/>
    </location>
    <ligand>
        <name>ATP</name>
        <dbReference type="ChEBI" id="CHEBI:30616"/>
    </ligand>
</feature>
<evidence type="ECO:0000256" key="6">
    <source>
        <dbReference type="ARBA" id="ARBA00022695"/>
    </source>
</evidence>
<comment type="similarity">
    <text evidence="4">In the N-terminal section; belongs to the TRAFAC class translation factor GTPase superfamily. Classic translation factor GTPase family. CysN/NodQ subfamily.</text>
</comment>
<dbReference type="GO" id="GO:0004781">
    <property type="term" value="F:sulfate adenylyltransferase (ATP) activity"/>
    <property type="evidence" value="ECO:0007669"/>
    <property type="project" value="UniProtKB-EC"/>
</dbReference>
<comment type="caution">
    <text evidence="15">The sequence shown here is derived from an EMBL/GenBank/DDBJ whole genome shotgun (WGS) entry which is preliminary data.</text>
</comment>